<dbReference type="InterPro" id="IPR017871">
    <property type="entry name" value="ABC_transporter-like_CS"/>
</dbReference>
<dbReference type="STRING" id="561180.BIFGAL_02601"/>
<evidence type="ECO:0000256" key="2">
    <source>
        <dbReference type="ARBA" id="ARBA00022475"/>
    </source>
</evidence>
<keyword evidence="6" id="KW-0472">Membrane</keyword>
<keyword evidence="1" id="KW-0813">Transport</keyword>
<dbReference type="SMART" id="SM00382">
    <property type="entry name" value="AAA"/>
    <property type="match status" value="1"/>
</dbReference>
<protein>
    <submittedName>
        <fullName evidence="8">ABC transporter, ATP-binding protein</fullName>
    </submittedName>
</protein>
<dbReference type="SUPFAM" id="SSF52540">
    <property type="entry name" value="P-loop containing nucleoside triphosphate hydrolases"/>
    <property type="match status" value="1"/>
</dbReference>
<name>D1NS47_9BIFI</name>
<dbReference type="AlphaFoldDB" id="D1NS47"/>
<dbReference type="InterPro" id="IPR050166">
    <property type="entry name" value="ABC_transporter_ATP-bind"/>
</dbReference>
<dbReference type="Proteomes" id="UP000003656">
    <property type="component" value="Unassembled WGS sequence"/>
</dbReference>
<proteinExistence type="predicted"/>
<accession>D1NS47</accession>
<dbReference type="PROSITE" id="PS00211">
    <property type="entry name" value="ABC_TRANSPORTER_1"/>
    <property type="match status" value="1"/>
</dbReference>
<evidence type="ECO:0000259" key="7">
    <source>
        <dbReference type="PROSITE" id="PS50893"/>
    </source>
</evidence>
<evidence type="ECO:0000256" key="3">
    <source>
        <dbReference type="ARBA" id="ARBA00022741"/>
    </source>
</evidence>
<gene>
    <name evidence="8" type="ORF">BIFGAL_02601</name>
</gene>
<evidence type="ECO:0000256" key="5">
    <source>
        <dbReference type="ARBA" id="ARBA00022967"/>
    </source>
</evidence>
<sequence>MRLSQGTVHFAGASSAVLNSVDLDVPYGTVTALLGRSGCGKSTLLRVLCGLQALHDGQIETRGHILPAFQEPRLVPWQRLWRNLTLGLPGTRHQLRQQAADALEEVGLSGRHEAWPKELSGGQAQRASLARALLRRPDFLLLDEPFGALDALTRLDMQDLLMATQRHHGFGVLLVTHDIAEAVRLSDTVLVLDHGAICHQKHLDRTELDDAGRPRNHAAVEDDLRSLLRG</sequence>
<evidence type="ECO:0000313" key="8">
    <source>
        <dbReference type="EMBL" id="EFA23499.1"/>
    </source>
</evidence>
<dbReference type="PANTHER" id="PTHR42788:SF17">
    <property type="entry name" value="ALIPHATIC SULFONATES IMPORT ATP-BINDING PROTEIN SSUB"/>
    <property type="match status" value="1"/>
</dbReference>
<organism evidence="8 9">
    <name type="scientific">Bifidobacterium gallicum DSM 20093 = LMG 11596</name>
    <dbReference type="NCBI Taxonomy" id="561180"/>
    <lineage>
        <taxon>Bacteria</taxon>
        <taxon>Bacillati</taxon>
        <taxon>Actinomycetota</taxon>
        <taxon>Actinomycetes</taxon>
        <taxon>Bifidobacteriales</taxon>
        <taxon>Bifidobacteriaceae</taxon>
        <taxon>Bifidobacterium</taxon>
    </lineage>
</organism>
<dbReference type="eggNOG" id="COG1116">
    <property type="taxonomic scope" value="Bacteria"/>
</dbReference>
<dbReference type="PANTHER" id="PTHR42788">
    <property type="entry name" value="TAURINE IMPORT ATP-BINDING PROTEIN-RELATED"/>
    <property type="match status" value="1"/>
</dbReference>
<feature type="domain" description="ABC transporter" evidence="7">
    <location>
        <begin position="3"/>
        <end position="219"/>
    </location>
</feature>
<dbReference type="PROSITE" id="PS50893">
    <property type="entry name" value="ABC_TRANSPORTER_2"/>
    <property type="match status" value="1"/>
</dbReference>
<dbReference type="GO" id="GO:0016887">
    <property type="term" value="F:ATP hydrolysis activity"/>
    <property type="evidence" value="ECO:0007669"/>
    <property type="project" value="InterPro"/>
</dbReference>
<keyword evidence="2" id="KW-1003">Cell membrane</keyword>
<dbReference type="InterPro" id="IPR027417">
    <property type="entry name" value="P-loop_NTPase"/>
</dbReference>
<keyword evidence="5" id="KW-1278">Translocase</keyword>
<dbReference type="InterPro" id="IPR003593">
    <property type="entry name" value="AAA+_ATPase"/>
</dbReference>
<reference evidence="8 9" key="1">
    <citation type="submission" date="2009-11" db="EMBL/GenBank/DDBJ databases">
        <authorList>
            <person name="Weinstock G."/>
            <person name="Sodergren E."/>
            <person name="Clifton S."/>
            <person name="Fulton L."/>
            <person name="Fulton B."/>
            <person name="Courtney L."/>
            <person name="Fronick C."/>
            <person name="Harrison M."/>
            <person name="Strong C."/>
            <person name="Farmer C."/>
            <person name="Delahaunty K."/>
            <person name="Markovic C."/>
            <person name="Hall O."/>
            <person name="Minx P."/>
            <person name="Tomlinson C."/>
            <person name="Mitreva M."/>
            <person name="Nelson J."/>
            <person name="Hou S."/>
            <person name="Wollam A."/>
            <person name="Pepin K.H."/>
            <person name="Johnson M."/>
            <person name="Bhonagiri V."/>
            <person name="Nash W.E."/>
            <person name="Warren W."/>
            <person name="Chinwalla A."/>
            <person name="Mardis E.R."/>
            <person name="Wilson R.K."/>
        </authorList>
    </citation>
    <scope>NUCLEOTIDE SEQUENCE [LARGE SCALE GENOMIC DNA]</scope>
    <source>
        <strain evidence="8 9">DSM 20093</strain>
    </source>
</reference>
<keyword evidence="3" id="KW-0547">Nucleotide-binding</keyword>
<evidence type="ECO:0000256" key="1">
    <source>
        <dbReference type="ARBA" id="ARBA00022448"/>
    </source>
</evidence>
<keyword evidence="4 8" id="KW-0067">ATP-binding</keyword>
<evidence type="ECO:0000256" key="6">
    <source>
        <dbReference type="ARBA" id="ARBA00023136"/>
    </source>
</evidence>
<dbReference type="Pfam" id="PF00005">
    <property type="entry name" value="ABC_tran"/>
    <property type="match status" value="1"/>
</dbReference>
<dbReference type="EMBL" id="ABXB03000001">
    <property type="protein sequence ID" value="EFA23499.1"/>
    <property type="molecule type" value="Genomic_DNA"/>
</dbReference>
<dbReference type="Gene3D" id="3.40.50.300">
    <property type="entry name" value="P-loop containing nucleotide triphosphate hydrolases"/>
    <property type="match status" value="1"/>
</dbReference>
<comment type="caution">
    <text evidence="8">The sequence shown here is derived from an EMBL/GenBank/DDBJ whole genome shotgun (WGS) entry which is preliminary data.</text>
</comment>
<evidence type="ECO:0000256" key="4">
    <source>
        <dbReference type="ARBA" id="ARBA00022840"/>
    </source>
</evidence>
<dbReference type="GO" id="GO:0005524">
    <property type="term" value="F:ATP binding"/>
    <property type="evidence" value="ECO:0007669"/>
    <property type="project" value="UniProtKB-KW"/>
</dbReference>
<dbReference type="InterPro" id="IPR003439">
    <property type="entry name" value="ABC_transporter-like_ATP-bd"/>
</dbReference>
<evidence type="ECO:0000313" key="9">
    <source>
        <dbReference type="Proteomes" id="UP000003656"/>
    </source>
</evidence>